<evidence type="ECO:0000313" key="3">
    <source>
        <dbReference type="Proteomes" id="UP000683507"/>
    </source>
</evidence>
<organism evidence="2 3">
    <name type="scientific">Parvicella tangerina</name>
    <dbReference type="NCBI Taxonomy" id="2829795"/>
    <lineage>
        <taxon>Bacteria</taxon>
        <taxon>Pseudomonadati</taxon>
        <taxon>Bacteroidota</taxon>
        <taxon>Flavobacteriia</taxon>
        <taxon>Flavobacteriales</taxon>
        <taxon>Parvicellaceae</taxon>
        <taxon>Parvicella</taxon>
    </lineage>
</organism>
<evidence type="ECO:0000313" key="2">
    <source>
        <dbReference type="EMBL" id="CAG5083666.1"/>
    </source>
</evidence>
<feature type="transmembrane region" description="Helical" evidence="1">
    <location>
        <begin position="92"/>
        <end position="114"/>
    </location>
</feature>
<feature type="transmembrane region" description="Helical" evidence="1">
    <location>
        <begin position="120"/>
        <end position="141"/>
    </location>
</feature>
<feature type="transmembrane region" description="Helical" evidence="1">
    <location>
        <begin position="57"/>
        <end position="80"/>
    </location>
</feature>
<dbReference type="AlphaFoldDB" id="A0A916JNC3"/>
<sequence>MSIGKIIISILGLSILAFLGYFMLLITLDYFPISEKVGFLRIKQWVFRKYPGAESTIWFTAFYIHVASSMFVLLAGFTQFFKIFYKNKIHRYMGVIYVLVTLVLSAPSGFYMGIYANGGIWSQVSFITLSILWWGTTFMGYRKARKKEYDIHRKWMIISYALALSALTLRAWKFGITNWTDLNMKPMDLYRLVAWIGWVPNFILALVIISVKNKSNITTIKYDHETSSNKTSSVY</sequence>
<gene>
    <name evidence="2" type="ORF">CRYO30217_02258</name>
</gene>
<dbReference type="InterPro" id="IPR018750">
    <property type="entry name" value="DUF2306_membrane"/>
</dbReference>
<dbReference type="KEGG" id="ptan:CRYO30217_02258"/>
<name>A0A916JNC3_9FLAO</name>
<keyword evidence="1" id="KW-1133">Transmembrane helix</keyword>
<evidence type="ECO:0008006" key="4">
    <source>
        <dbReference type="Google" id="ProtNLM"/>
    </source>
</evidence>
<accession>A0A916JNC3</accession>
<feature type="transmembrane region" description="Helical" evidence="1">
    <location>
        <begin position="153"/>
        <end position="172"/>
    </location>
</feature>
<protein>
    <recommendedName>
        <fullName evidence="4">DUF2306 domain-containing protein</fullName>
    </recommendedName>
</protein>
<keyword evidence="3" id="KW-1185">Reference proteome</keyword>
<evidence type="ECO:0000256" key="1">
    <source>
        <dbReference type="SAM" id="Phobius"/>
    </source>
</evidence>
<dbReference type="Proteomes" id="UP000683507">
    <property type="component" value="Chromosome"/>
</dbReference>
<feature type="transmembrane region" description="Helical" evidence="1">
    <location>
        <begin position="192"/>
        <end position="211"/>
    </location>
</feature>
<keyword evidence="1" id="KW-0472">Membrane</keyword>
<dbReference type="Pfam" id="PF10067">
    <property type="entry name" value="DUF2306"/>
    <property type="match status" value="1"/>
</dbReference>
<keyword evidence="1" id="KW-0812">Transmembrane</keyword>
<proteinExistence type="predicted"/>
<dbReference type="RefSeq" id="WP_258542489.1">
    <property type="nucleotide sequence ID" value="NZ_OU015584.1"/>
</dbReference>
<reference evidence="2" key="1">
    <citation type="submission" date="2021-04" db="EMBL/GenBank/DDBJ databases">
        <authorList>
            <person name="Rodrigo-Torres L."/>
            <person name="Arahal R. D."/>
            <person name="Lucena T."/>
        </authorList>
    </citation>
    <scope>NUCLEOTIDE SEQUENCE</scope>
    <source>
        <strain evidence="2">AS29M-1</strain>
    </source>
</reference>
<feature type="transmembrane region" description="Helical" evidence="1">
    <location>
        <begin position="7"/>
        <end position="28"/>
    </location>
</feature>
<dbReference type="EMBL" id="OU015584">
    <property type="protein sequence ID" value="CAG5083666.1"/>
    <property type="molecule type" value="Genomic_DNA"/>
</dbReference>